<reference evidence="9" key="2">
    <citation type="submission" date="2020-04" db="EMBL/GenBank/DDBJ databases">
        <authorList>
            <consortium name="NCBI Genome Project"/>
        </authorList>
    </citation>
    <scope>NUCLEOTIDE SEQUENCE</scope>
    <source>
        <strain evidence="9">CBS 781.70</strain>
    </source>
</reference>
<evidence type="ECO:0000256" key="5">
    <source>
        <dbReference type="PROSITE-ProRule" id="PRU00042"/>
    </source>
</evidence>
<keyword evidence="4" id="KW-0862">Zinc</keyword>
<evidence type="ECO:0000256" key="4">
    <source>
        <dbReference type="ARBA" id="ARBA00022833"/>
    </source>
</evidence>
<dbReference type="SUPFAM" id="SSF57667">
    <property type="entry name" value="beta-beta-alpha zinc fingers"/>
    <property type="match status" value="1"/>
</dbReference>
<accession>A0A6G1FVQ4</accession>
<dbReference type="Pfam" id="PF24809">
    <property type="entry name" value="DUF7708"/>
    <property type="match status" value="1"/>
</dbReference>
<dbReference type="FunFam" id="3.30.160.60:FF:002343">
    <property type="entry name" value="Zinc finger protein 33A"/>
    <property type="match status" value="1"/>
</dbReference>
<dbReference type="GO" id="GO:0008270">
    <property type="term" value="F:zinc ion binding"/>
    <property type="evidence" value="ECO:0007669"/>
    <property type="project" value="UniProtKB-KW"/>
</dbReference>
<evidence type="ECO:0000313" key="9">
    <source>
        <dbReference type="RefSeq" id="XP_033531484.1"/>
    </source>
</evidence>
<dbReference type="RefSeq" id="XP_033531484.1">
    <property type="nucleotide sequence ID" value="XM_033682201.1"/>
</dbReference>
<dbReference type="GeneID" id="54422771"/>
<keyword evidence="2" id="KW-0677">Repeat</keyword>
<dbReference type="OrthoDB" id="21416at2759"/>
<dbReference type="InterPro" id="IPR056125">
    <property type="entry name" value="DUF7708"/>
</dbReference>
<dbReference type="Gene3D" id="3.30.160.60">
    <property type="entry name" value="Classic Zinc Finger"/>
    <property type="match status" value="2"/>
</dbReference>
<gene>
    <name evidence="7 9" type="ORF">P152DRAFT_493542</name>
</gene>
<evidence type="ECO:0000256" key="1">
    <source>
        <dbReference type="ARBA" id="ARBA00022723"/>
    </source>
</evidence>
<reference evidence="7 9" key="1">
    <citation type="submission" date="2020-01" db="EMBL/GenBank/DDBJ databases">
        <authorList>
            <consortium name="DOE Joint Genome Institute"/>
            <person name="Haridas S."/>
            <person name="Albert R."/>
            <person name="Binder M."/>
            <person name="Bloem J."/>
            <person name="Labutti K."/>
            <person name="Salamov A."/>
            <person name="Andreopoulos B."/>
            <person name="Baker S.E."/>
            <person name="Barry K."/>
            <person name="Bills G."/>
            <person name="Bluhm B.H."/>
            <person name="Cannon C."/>
            <person name="Castanera R."/>
            <person name="Culley D.E."/>
            <person name="Daum C."/>
            <person name="Ezra D."/>
            <person name="Gonzalez J.B."/>
            <person name="Henrissat B."/>
            <person name="Kuo A."/>
            <person name="Liang C."/>
            <person name="Lipzen A."/>
            <person name="Lutzoni F."/>
            <person name="Magnuson J."/>
            <person name="Mondo S."/>
            <person name="Nolan M."/>
            <person name="Ohm R."/>
            <person name="Pangilinan J."/>
            <person name="Park H.-J."/>
            <person name="Ramirez L."/>
            <person name="Alfaro M."/>
            <person name="Sun H."/>
            <person name="Tritt A."/>
            <person name="Yoshinaga Y."/>
            <person name="Zwiers L.-H."/>
            <person name="Turgeon B.G."/>
            <person name="Goodwin S.B."/>
            <person name="Spatafora J.W."/>
            <person name="Crous P.W."/>
            <person name="Grigoriev I.V."/>
        </authorList>
    </citation>
    <scope>NUCLEOTIDE SEQUENCE</scope>
    <source>
        <strain evidence="7 9">CBS 781.70</strain>
    </source>
</reference>
<name>A0A6G1FVQ4_9PEZI</name>
<organism evidence="7">
    <name type="scientific">Eremomyces bilateralis CBS 781.70</name>
    <dbReference type="NCBI Taxonomy" id="1392243"/>
    <lineage>
        <taxon>Eukaryota</taxon>
        <taxon>Fungi</taxon>
        <taxon>Dikarya</taxon>
        <taxon>Ascomycota</taxon>
        <taxon>Pezizomycotina</taxon>
        <taxon>Dothideomycetes</taxon>
        <taxon>Dothideomycetes incertae sedis</taxon>
        <taxon>Eremomycetales</taxon>
        <taxon>Eremomycetaceae</taxon>
        <taxon>Eremomyces</taxon>
    </lineage>
</organism>
<sequence>MFQDAWNEFTTLLTAEERNEFHETRVEDVRRAVFNLQRDQERKKSLINCSRLNNFLQGMSTIVKISSARFPKDSYAAYILASHFAETFDALLSAYEDIGEKLTFLSANEKVFTQYPLMQRIIGWVYADLLEFHIKAQQFFRHRGWKQVFKANWGNFDTRFQGILVNFQRQKDLVESLARYTVTSSSVDIYSIMEKLNTYALKRGKLRVELDSKEKEEKDKKYWRVIEWLACLRPTEGEDKTAQEHVADHEFFCNVRKCNPGSGDWIIQNEMMASWMDDETPRYPVLWLNGIPGAECERKKGFKTSYFYCKESDTQKSDALSILQGLLVQLVTQEPTMIPHFFMKARSSGQVTLIAHQLAQNLIKISCKRILNQFIIIDGLDECPKEERRILLSFLAEVVDEAEDDEPGKLRVLIVSQDEADIAETLSKESRARPNFSVGQFAIRPKDNIKEIEDFVGMWTDQIGRKFRLSFDEVKCIERLTSSRTNGMFLYAKLVLENLFNQTNKNDVVTELDEHRFPDGIAAASSVVLRDNGKITHLLGWMICAKRPLKHYEIQCAFCLELTDSNETLHDVESRGLVAKVTELCGTLVRELPGERLELVHGTARIYLTKTQYISKPDVECKLASLCLRYLTMDLFDPDLEKTKINQYTLDGWLSLQDYVVSKWFQHLAALAKIYNEEGFKVEDSLAALNSLYGSMFRFLDRYADDISDEPVHDDVRDDYNKLASHEVYEDITRIISHVTRHIEKGPNFRNEICLQSLKKAFGRNRELIKKFSMESSRNSATKGALVGYYGHKRFKCSFVTCPDFYEGFDSAKTRDKHIDRHNRPWVCHVPHCTSISFGFSSNYELEKHMRDYHPDKSDLSALFKLTPKKVIESSKHVCHICGKSFSRNFHKMSHIRSHNGEKPFECTECGKAFTRDNDRKRHEKNHSRRQ</sequence>
<protein>
    <recommendedName>
        <fullName evidence="6">C2H2-type domain-containing protein</fullName>
    </recommendedName>
</protein>
<evidence type="ECO:0000256" key="3">
    <source>
        <dbReference type="ARBA" id="ARBA00022771"/>
    </source>
</evidence>
<evidence type="ECO:0000313" key="8">
    <source>
        <dbReference type="Proteomes" id="UP000504638"/>
    </source>
</evidence>
<keyword evidence="8" id="KW-1185">Reference proteome</keyword>
<proteinExistence type="predicted"/>
<reference evidence="9" key="3">
    <citation type="submission" date="2025-04" db="UniProtKB">
        <authorList>
            <consortium name="RefSeq"/>
        </authorList>
    </citation>
    <scope>IDENTIFICATION</scope>
    <source>
        <strain evidence="9">CBS 781.70</strain>
    </source>
</reference>
<dbReference type="PROSITE" id="PS00028">
    <property type="entry name" value="ZINC_FINGER_C2H2_1"/>
    <property type="match status" value="2"/>
</dbReference>
<dbReference type="Proteomes" id="UP000504638">
    <property type="component" value="Unplaced"/>
</dbReference>
<dbReference type="Pfam" id="PF22939">
    <property type="entry name" value="WHD_GPIID"/>
    <property type="match status" value="1"/>
</dbReference>
<dbReference type="Pfam" id="PF00096">
    <property type="entry name" value="zf-C2H2"/>
    <property type="match status" value="1"/>
</dbReference>
<feature type="domain" description="C2H2-type" evidence="6">
    <location>
        <begin position="877"/>
        <end position="904"/>
    </location>
</feature>
<evidence type="ECO:0000256" key="2">
    <source>
        <dbReference type="ARBA" id="ARBA00022737"/>
    </source>
</evidence>
<dbReference type="EMBL" id="ML975169">
    <property type="protein sequence ID" value="KAF1809853.1"/>
    <property type="molecule type" value="Genomic_DNA"/>
</dbReference>
<evidence type="ECO:0000259" key="6">
    <source>
        <dbReference type="PROSITE" id="PS50157"/>
    </source>
</evidence>
<dbReference type="InterPro" id="IPR056884">
    <property type="entry name" value="NPHP3-like_N"/>
</dbReference>
<dbReference type="InterPro" id="IPR013087">
    <property type="entry name" value="Znf_C2H2_type"/>
</dbReference>
<dbReference type="SMART" id="SM00355">
    <property type="entry name" value="ZnF_C2H2"/>
    <property type="match status" value="4"/>
</dbReference>
<dbReference type="PROSITE" id="PS50157">
    <property type="entry name" value="ZINC_FINGER_C2H2_2"/>
    <property type="match status" value="2"/>
</dbReference>
<dbReference type="AlphaFoldDB" id="A0A6G1FVQ4"/>
<dbReference type="Pfam" id="PF24883">
    <property type="entry name" value="NPHP3_N"/>
    <property type="match status" value="1"/>
</dbReference>
<dbReference type="PANTHER" id="PTHR10039:SF14">
    <property type="entry name" value="NACHT DOMAIN-CONTAINING PROTEIN"/>
    <property type="match status" value="1"/>
</dbReference>
<dbReference type="InterPro" id="IPR054471">
    <property type="entry name" value="GPIID_WHD"/>
</dbReference>
<feature type="domain" description="C2H2-type" evidence="6">
    <location>
        <begin position="905"/>
        <end position="931"/>
    </location>
</feature>
<evidence type="ECO:0000313" key="7">
    <source>
        <dbReference type="EMBL" id="KAF1809853.1"/>
    </source>
</evidence>
<keyword evidence="1" id="KW-0479">Metal-binding</keyword>
<dbReference type="PANTHER" id="PTHR10039">
    <property type="entry name" value="AMELOGENIN"/>
    <property type="match status" value="1"/>
</dbReference>
<dbReference type="InterPro" id="IPR036236">
    <property type="entry name" value="Znf_C2H2_sf"/>
</dbReference>
<keyword evidence="3 5" id="KW-0863">Zinc-finger</keyword>